<proteinExistence type="inferred from homology"/>
<keyword evidence="9" id="KW-1185">Reference proteome</keyword>
<accession>A0ABV6LCY1</accession>
<feature type="binding site" evidence="6">
    <location>
        <begin position="16"/>
        <end position="18"/>
    </location>
    <ligand>
        <name>FMN</name>
        <dbReference type="ChEBI" id="CHEBI:58210"/>
    </ligand>
</feature>
<evidence type="ECO:0000259" key="7">
    <source>
        <dbReference type="Pfam" id="PF02525"/>
    </source>
</evidence>
<dbReference type="RefSeq" id="WP_377025088.1">
    <property type="nucleotide sequence ID" value="NZ_JBHLTS010000073.1"/>
</dbReference>
<reference evidence="8 9" key="1">
    <citation type="submission" date="2024-09" db="EMBL/GenBank/DDBJ databases">
        <authorList>
            <person name="Sun Q."/>
            <person name="Mori K."/>
        </authorList>
    </citation>
    <scope>NUCLEOTIDE SEQUENCE [LARGE SCALE GENOMIC DNA]</scope>
    <source>
        <strain evidence="8 9">NCAIM B.02415</strain>
    </source>
</reference>
<keyword evidence="2 6" id="KW-0288">FMN</keyword>
<dbReference type="HAMAP" id="MF_01216">
    <property type="entry name" value="Azoreductase_type1"/>
    <property type="match status" value="1"/>
</dbReference>
<dbReference type="Pfam" id="PF02525">
    <property type="entry name" value="Flavodoxin_2"/>
    <property type="match status" value="1"/>
</dbReference>
<comment type="similarity">
    <text evidence="6">Belongs to the azoreductase type 1 family.</text>
</comment>
<organism evidence="8 9">
    <name type="scientific">Mucilaginibacter angelicae</name>
    <dbReference type="NCBI Taxonomy" id="869718"/>
    <lineage>
        <taxon>Bacteria</taxon>
        <taxon>Pseudomonadati</taxon>
        <taxon>Bacteroidota</taxon>
        <taxon>Sphingobacteriia</taxon>
        <taxon>Sphingobacteriales</taxon>
        <taxon>Sphingobacteriaceae</taxon>
        <taxon>Mucilaginibacter</taxon>
    </lineage>
</organism>
<dbReference type="Proteomes" id="UP001589828">
    <property type="component" value="Unassembled WGS sequence"/>
</dbReference>
<dbReference type="InterPro" id="IPR050104">
    <property type="entry name" value="FMN-dep_NADH:Q_OxRdtase_AzoR1"/>
</dbReference>
<feature type="domain" description="Flavodoxin-like fold" evidence="7">
    <location>
        <begin position="2"/>
        <end position="206"/>
    </location>
</feature>
<comment type="function">
    <text evidence="6">Quinone reductase that provides resistance to thiol-specific stress caused by electrophilic quinones.</text>
</comment>
<gene>
    <name evidence="6" type="primary">azoR</name>
    <name evidence="8" type="ORF">ACFFGT_24185</name>
</gene>
<evidence type="ECO:0000256" key="6">
    <source>
        <dbReference type="HAMAP-Rule" id="MF_01216"/>
    </source>
</evidence>
<evidence type="ECO:0000256" key="3">
    <source>
        <dbReference type="ARBA" id="ARBA00023002"/>
    </source>
</evidence>
<comment type="function">
    <text evidence="6">Also exhibits azoreductase activity. Catalyzes the reductive cleavage of the azo bond in aromatic azo compounds to the corresponding amines.</text>
</comment>
<comment type="caution">
    <text evidence="8">The sequence shown here is derived from an EMBL/GenBank/DDBJ whole genome shotgun (WGS) entry which is preliminary data.</text>
</comment>
<comment type="subunit">
    <text evidence="6">Homodimer.</text>
</comment>
<evidence type="ECO:0000256" key="1">
    <source>
        <dbReference type="ARBA" id="ARBA00022630"/>
    </source>
</evidence>
<dbReference type="PANTHER" id="PTHR43741:SF2">
    <property type="entry name" value="FMN-DEPENDENT NADH:QUINONE OXIDOREDUCTASE"/>
    <property type="match status" value="1"/>
</dbReference>
<evidence type="ECO:0000313" key="8">
    <source>
        <dbReference type="EMBL" id="MFC0517332.1"/>
    </source>
</evidence>
<dbReference type="InterPro" id="IPR003680">
    <property type="entry name" value="Flavodoxin_fold"/>
</dbReference>
<evidence type="ECO:0000256" key="5">
    <source>
        <dbReference type="ARBA" id="ARBA00048542"/>
    </source>
</evidence>
<dbReference type="InterPro" id="IPR029039">
    <property type="entry name" value="Flavoprotein-like_sf"/>
</dbReference>
<dbReference type="EC" id="1.6.5.-" evidence="6"/>
<dbReference type="InterPro" id="IPR023048">
    <property type="entry name" value="NADH:quinone_OxRdtase_FMN_depd"/>
</dbReference>
<name>A0ABV6LCY1_9SPHI</name>
<keyword evidence="4 6" id="KW-0520">NAD</keyword>
<feature type="binding site" evidence="6">
    <location>
        <position position="10"/>
    </location>
    <ligand>
        <name>FMN</name>
        <dbReference type="ChEBI" id="CHEBI:58210"/>
    </ligand>
</feature>
<evidence type="ECO:0000256" key="4">
    <source>
        <dbReference type="ARBA" id="ARBA00023027"/>
    </source>
</evidence>
<keyword evidence="3 6" id="KW-0560">Oxidoreductase</keyword>
<dbReference type="EMBL" id="JBHLTS010000073">
    <property type="protein sequence ID" value="MFC0517332.1"/>
    <property type="molecule type" value="Genomic_DNA"/>
</dbReference>
<keyword evidence="1 6" id="KW-0285">Flavoprotein</keyword>
<dbReference type="EC" id="1.7.1.17" evidence="6"/>
<comment type="cofactor">
    <cofactor evidence="6">
        <name>FMN</name>
        <dbReference type="ChEBI" id="CHEBI:58210"/>
    </cofactor>
    <text evidence="6">Binds 1 FMN per subunit.</text>
</comment>
<sequence>MKKVLVINSSARGVRSHSRKLAEVFVDHWKSIQANPVIRYRELGGEDVPHVNENWIAAAFKPEAARSEAETEALKISDVYISELLEADVIVLASPMYNWSIPSALKAYIDQVVRVNKTFEFNKDDMNNPYIGLLKNKTVFLLLSRGAQGYEKGDHNEHLNFQSTYLKTVFNIIGVSNIHVVTVNGVSYAPEQLKATVATSHQELKDLIDRELV</sequence>
<evidence type="ECO:0000313" key="9">
    <source>
        <dbReference type="Proteomes" id="UP001589828"/>
    </source>
</evidence>
<comment type="catalytic activity">
    <reaction evidence="5">
        <text>N,N-dimethyl-1,4-phenylenediamine + anthranilate + 2 NAD(+) = 2-(4-dimethylaminophenyl)diazenylbenzoate + 2 NADH + 2 H(+)</text>
        <dbReference type="Rhea" id="RHEA:55872"/>
        <dbReference type="ChEBI" id="CHEBI:15378"/>
        <dbReference type="ChEBI" id="CHEBI:15783"/>
        <dbReference type="ChEBI" id="CHEBI:16567"/>
        <dbReference type="ChEBI" id="CHEBI:57540"/>
        <dbReference type="ChEBI" id="CHEBI:57945"/>
        <dbReference type="ChEBI" id="CHEBI:71579"/>
        <dbReference type="EC" id="1.7.1.17"/>
    </reaction>
    <physiologicalReaction direction="right-to-left" evidence="5">
        <dbReference type="Rhea" id="RHEA:55874"/>
    </physiologicalReaction>
</comment>
<comment type="catalytic activity">
    <reaction evidence="6">
        <text>2 a quinone + NADH + H(+) = 2 a 1,4-benzosemiquinone + NAD(+)</text>
        <dbReference type="Rhea" id="RHEA:65952"/>
        <dbReference type="ChEBI" id="CHEBI:15378"/>
        <dbReference type="ChEBI" id="CHEBI:57540"/>
        <dbReference type="ChEBI" id="CHEBI:57945"/>
        <dbReference type="ChEBI" id="CHEBI:132124"/>
        <dbReference type="ChEBI" id="CHEBI:134225"/>
    </reaction>
</comment>
<comment type="caution">
    <text evidence="6">Lacks conserved residue(s) required for the propagation of feature annotation.</text>
</comment>
<dbReference type="PANTHER" id="PTHR43741">
    <property type="entry name" value="FMN-DEPENDENT NADH-AZOREDUCTASE 1"/>
    <property type="match status" value="1"/>
</dbReference>
<dbReference type="SUPFAM" id="SSF52218">
    <property type="entry name" value="Flavoproteins"/>
    <property type="match status" value="1"/>
</dbReference>
<evidence type="ECO:0000256" key="2">
    <source>
        <dbReference type="ARBA" id="ARBA00022643"/>
    </source>
</evidence>
<dbReference type="Gene3D" id="3.40.50.360">
    <property type="match status" value="1"/>
</dbReference>
<protein>
    <recommendedName>
        <fullName evidence="6">FMN dependent NADH:quinone oxidoreductase</fullName>
        <ecNumber evidence="6">1.6.5.-</ecNumber>
    </recommendedName>
    <alternativeName>
        <fullName evidence="6">Azo-dye reductase</fullName>
    </alternativeName>
    <alternativeName>
        <fullName evidence="6">FMN-dependent NADH-azo compound oxidoreductase</fullName>
    </alternativeName>
    <alternativeName>
        <fullName evidence="6">FMN-dependent NADH-azoreductase</fullName>
        <ecNumber evidence="6">1.7.1.17</ecNumber>
    </alternativeName>
</protein>